<proteinExistence type="predicted"/>
<dbReference type="Pfam" id="PF06170">
    <property type="entry name" value="DUF983"/>
    <property type="match status" value="1"/>
</dbReference>
<dbReference type="InterPro" id="IPR009325">
    <property type="entry name" value="DUF983"/>
</dbReference>
<dbReference type="AlphaFoldDB" id="A0A1W2G8X4"/>
<dbReference type="Proteomes" id="UP000192472">
    <property type="component" value="Unassembled WGS sequence"/>
</dbReference>
<evidence type="ECO:0000313" key="2">
    <source>
        <dbReference type="EMBL" id="SMD33135.1"/>
    </source>
</evidence>
<name>A0A1W2G8X4_REIFA</name>
<keyword evidence="1" id="KW-0472">Membrane</keyword>
<evidence type="ECO:0000313" key="3">
    <source>
        <dbReference type="Proteomes" id="UP000192472"/>
    </source>
</evidence>
<feature type="transmembrane region" description="Helical" evidence="1">
    <location>
        <begin position="60"/>
        <end position="81"/>
    </location>
</feature>
<reference evidence="2 3" key="1">
    <citation type="submission" date="2017-04" db="EMBL/GenBank/DDBJ databases">
        <authorList>
            <person name="Afonso C.L."/>
            <person name="Miller P.J."/>
            <person name="Scott M.A."/>
            <person name="Spackman E."/>
            <person name="Goraichik I."/>
            <person name="Dimitrov K.M."/>
            <person name="Suarez D.L."/>
            <person name="Swayne D.E."/>
        </authorList>
    </citation>
    <scope>NUCLEOTIDE SEQUENCE [LARGE SCALE GENOMIC DNA]</scope>
    <source>
        <strain evidence="2 3">DSM 26133</strain>
    </source>
</reference>
<sequence length="127" mass="14710">MRKKSSSEALLNCKCPRCREGNMFKYALTKKWFSMEMHDKCPNCDQTYEPEPGFYFGAMFVSYGFSAAITLATGFILYNFFDNPDTWVYMTVVISSVALLWPAMFKYSRAIFLHLFGGIRFNSKYSS</sequence>
<dbReference type="OrthoDB" id="9790326at2"/>
<organism evidence="2 3">
    <name type="scientific">Reichenbachiella faecimaris</name>
    <dbReference type="NCBI Taxonomy" id="692418"/>
    <lineage>
        <taxon>Bacteria</taxon>
        <taxon>Pseudomonadati</taxon>
        <taxon>Bacteroidota</taxon>
        <taxon>Cytophagia</taxon>
        <taxon>Cytophagales</taxon>
        <taxon>Reichenbachiellaceae</taxon>
        <taxon>Reichenbachiella</taxon>
    </lineage>
</organism>
<evidence type="ECO:0000256" key="1">
    <source>
        <dbReference type="SAM" id="Phobius"/>
    </source>
</evidence>
<protein>
    <submittedName>
        <fullName evidence="2">Uncharacterized conserved protein, DUF983 family</fullName>
    </submittedName>
</protein>
<gene>
    <name evidence="2" type="ORF">SAMN04488029_1500</name>
</gene>
<keyword evidence="1" id="KW-0812">Transmembrane</keyword>
<dbReference type="EMBL" id="FWYF01000001">
    <property type="protein sequence ID" value="SMD33135.1"/>
    <property type="molecule type" value="Genomic_DNA"/>
</dbReference>
<accession>A0A1W2G8X4</accession>
<keyword evidence="3" id="KW-1185">Reference proteome</keyword>
<dbReference type="STRING" id="692418.SAMN04488029_1500"/>
<feature type="transmembrane region" description="Helical" evidence="1">
    <location>
        <begin position="87"/>
        <end position="105"/>
    </location>
</feature>
<keyword evidence="1" id="KW-1133">Transmembrane helix</keyword>